<dbReference type="EMBL" id="VBOZ01000014">
    <property type="protein sequence ID" value="TMQ65254.1"/>
    <property type="molecule type" value="Genomic_DNA"/>
</dbReference>
<dbReference type="InterPro" id="IPR025164">
    <property type="entry name" value="Toastrack_DUF4097"/>
</dbReference>
<evidence type="ECO:0000313" key="2">
    <source>
        <dbReference type="EMBL" id="TMQ65254.1"/>
    </source>
</evidence>
<dbReference type="AlphaFoldDB" id="A0A538TNR3"/>
<sequence length="360" mass="36969">MSVREKPLPFLVLAGVLAQALLGLASPSKGSPYEPSRYTITGADVGIYNLLGNLEVVRGEGASVVAEVTLHGKDAVRLQVANGPIDGRQTLRVIYPGDRIVNPEFGDHTTSTFRVNEDGTFHNDNHGGRRVTISGRGPGIEAGADIRLLVPPGKKVRVHWGHGKASITRVDADLALDAAGMPVSATGISGPFHVEIGSGTVRVEGADAGVWIETGSGDVSLSRIHGKEVAVDTGSGDVTGNDVSAESASIETGSGDVELGKFIAESMSLETGSGAVTVEIAGVTRSLEIDAGSGDVSVTIPKALGAELSVQTGSGGIETNLTMETSVRKHDELVGRIGDGRARIAIETGSGTVSIRQAGL</sequence>
<feature type="domain" description="DUF4097" evidence="1">
    <location>
        <begin position="193"/>
        <end position="356"/>
    </location>
</feature>
<dbReference type="Gene3D" id="2.160.20.120">
    <property type="match status" value="1"/>
</dbReference>
<evidence type="ECO:0000313" key="3">
    <source>
        <dbReference type="Proteomes" id="UP000317691"/>
    </source>
</evidence>
<reference evidence="2 3" key="1">
    <citation type="journal article" date="2019" name="Nat. Microbiol.">
        <title>Mediterranean grassland soil C-N compound turnover is dependent on rainfall and depth, and is mediated by genomically divergent microorganisms.</title>
        <authorList>
            <person name="Diamond S."/>
            <person name="Andeer P.F."/>
            <person name="Li Z."/>
            <person name="Crits-Christoph A."/>
            <person name="Burstein D."/>
            <person name="Anantharaman K."/>
            <person name="Lane K.R."/>
            <person name="Thomas B.C."/>
            <person name="Pan C."/>
            <person name="Northen T.R."/>
            <person name="Banfield J.F."/>
        </authorList>
    </citation>
    <scope>NUCLEOTIDE SEQUENCE [LARGE SCALE GENOMIC DNA]</scope>
    <source>
        <strain evidence="2">WS_9</strain>
    </source>
</reference>
<accession>A0A538TNR3</accession>
<protein>
    <submittedName>
        <fullName evidence="2">DUF4097 domain-containing protein</fullName>
    </submittedName>
</protein>
<dbReference type="PANTHER" id="PTHR34094">
    <property type="match status" value="1"/>
</dbReference>
<proteinExistence type="predicted"/>
<comment type="caution">
    <text evidence="2">The sequence shown here is derived from an EMBL/GenBank/DDBJ whole genome shotgun (WGS) entry which is preliminary data.</text>
</comment>
<organism evidence="2 3">
    <name type="scientific">Eiseniibacteriota bacterium</name>
    <dbReference type="NCBI Taxonomy" id="2212470"/>
    <lineage>
        <taxon>Bacteria</taxon>
        <taxon>Candidatus Eiseniibacteriota</taxon>
    </lineage>
</organism>
<name>A0A538TNR3_UNCEI</name>
<dbReference type="Pfam" id="PF13349">
    <property type="entry name" value="DUF4097"/>
    <property type="match status" value="1"/>
</dbReference>
<gene>
    <name evidence="2" type="ORF">E6K79_05690</name>
</gene>
<evidence type="ECO:0000259" key="1">
    <source>
        <dbReference type="Pfam" id="PF13349"/>
    </source>
</evidence>
<dbReference type="Proteomes" id="UP000317691">
    <property type="component" value="Unassembled WGS sequence"/>
</dbReference>
<dbReference type="PANTHER" id="PTHR34094:SF1">
    <property type="entry name" value="PROTEIN FAM185A"/>
    <property type="match status" value="1"/>
</dbReference>